<evidence type="ECO:0000256" key="1">
    <source>
        <dbReference type="SAM" id="Phobius"/>
    </source>
</evidence>
<dbReference type="InterPro" id="IPR051532">
    <property type="entry name" value="Ester_Hydrolysis_Enzymes"/>
</dbReference>
<organism evidence="3 4">
    <name type="scientific">candidate division CSSED10-310 bacterium</name>
    <dbReference type="NCBI Taxonomy" id="2855610"/>
    <lineage>
        <taxon>Bacteria</taxon>
        <taxon>Bacteria division CSSED10-310</taxon>
    </lineage>
</organism>
<feature type="domain" description="SGNH hydrolase-type esterase" evidence="2">
    <location>
        <begin position="121"/>
        <end position="355"/>
    </location>
</feature>
<evidence type="ECO:0000313" key="4">
    <source>
        <dbReference type="Proteomes" id="UP001594351"/>
    </source>
</evidence>
<dbReference type="EMBL" id="JBHPBY010000375">
    <property type="protein sequence ID" value="MFC1852833.1"/>
    <property type="molecule type" value="Genomic_DNA"/>
</dbReference>
<sequence length="376" mass="42725">MKSQKNIPGEPRWTRKLFFSLLIFVSLIVLAELIITGAAINDHYRRSRPSFLVQEDVIFLHRVRANLDIEAPRYAHLQLNLQKTLSKTVADYFHVYTNSLGLREKNDVPHPNEQAEYRIICYGDSVTFGWGSNYDEAYPHLLQKELGTHYTFPIRVINAGQPGFSSYQSVLFYKEVLAPLKPDLVISAFGHNDHHLGIKGYQSAREKFVENTTGLGKWRMILRGFNTFLLWERLVTAVTGRVRFLLNPGQLDDLDGPGSLVEYEENMSQLALEISRQGALNLFLTQPMSIHDSVYDRYNETLRALCATQKLPLVDLVPPFDRALSELTTPPTAITPPPNFLFWDNVHPTAVGNALIANEICDYLHTGKLDLTLAQK</sequence>
<accession>A0ABV6Z2Z6</accession>
<dbReference type="PANTHER" id="PTHR30383">
    <property type="entry name" value="THIOESTERASE 1/PROTEASE 1/LYSOPHOSPHOLIPASE L1"/>
    <property type="match status" value="1"/>
</dbReference>
<gene>
    <name evidence="3" type="ORF">ACFL27_21760</name>
</gene>
<dbReference type="GO" id="GO:0016787">
    <property type="term" value="F:hydrolase activity"/>
    <property type="evidence" value="ECO:0007669"/>
    <property type="project" value="UniProtKB-KW"/>
</dbReference>
<evidence type="ECO:0000259" key="2">
    <source>
        <dbReference type="Pfam" id="PF13472"/>
    </source>
</evidence>
<dbReference type="CDD" id="cd00229">
    <property type="entry name" value="SGNH_hydrolase"/>
    <property type="match status" value="1"/>
</dbReference>
<dbReference type="Proteomes" id="UP001594351">
    <property type="component" value="Unassembled WGS sequence"/>
</dbReference>
<reference evidence="3 4" key="1">
    <citation type="submission" date="2024-09" db="EMBL/GenBank/DDBJ databases">
        <title>Laminarin stimulates single cell rates of sulfate reduction while oxygen inhibits transcriptomic activity in coastal marine sediment.</title>
        <authorList>
            <person name="Lindsay M."/>
            <person name="Orcutt B."/>
            <person name="Emerson D."/>
            <person name="Stepanauskas R."/>
            <person name="D'Angelo T."/>
        </authorList>
    </citation>
    <scope>NUCLEOTIDE SEQUENCE [LARGE SCALE GENOMIC DNA]</scope>
    <source>
        <strain evidence="3">SAG AM-311-K15</strain>
    </source>
</reference>
<keyword evidence="4" id="KW-1185">Reference proteome</keyword>
<name>A0ABV6Z2Z6_UNCC1</name>
<dbReference type="Pfam" id="PF13472">
    <property type="entry name" value="Lipase_GDSL_2"/>
    <property type="match status" value="1"/>
</dbReference>
<comment type="caution">
    <text evidence="3">The sequence shown here is derived from an EMBL/GenBank/DDBJ whole genome shotgun (WGS) entry which is preliminary data.</text>
</comment>
<dbReference type="InterPro" id="IPR013830">
    <property type="entry name" value="SGNH_hydro"/>
</dbReference>
<dbReference type="InterPro" id="IPR036514">
    <property type="entry name" value="SGNH_hydro_sf"/>
</dbReference>
<keyword evidence="3" id="KW-0378">Hydrolase</keyword>
<keyword evidence="1" id="KW-0812">Transmembrane</keyword>
<dbReference type="Gene3D" id="3.40.50.1110">
    <property type="entry name" value="SGNH hydrolase"/>
    <property type="match status" value="1"/>
</dbReference>
<protein>
    <submittedName>
        <fullName evidence="3">SGNH/GDSL hydrolase family protein</fullName>
    </submittedName>
</protein>
<evidence type="ECO:0000313" key="3">
    <source>
        <dbReference type="EMBL" id="MFC1852833.1"/>
    </source>
</evidence>
<dbReference type="SUPFAM" id="SSF52266">
    <property type="entry name" value="SGNH hydrolase"/>
    <property type="match status" value="1"/>
</dbReference>
<feature type="transmembrane region" description="Helical" evidence="1">
    <location>
        <begin position="21"/>
        <end position="40"/>
    </location>
</feature>
<keyword evidence="1" id="KW-0472">Membrane</keyword>
<proteinExistence type="predicted"/>
<keyword evidence="1" id="KW-1133">Transmembrane helix</keyword>